<dbReference type="PROSITE" id="PS00041">
    <property type="entry name" value="HTH_ARAC_FAMILY_1"/>
    <property type="match status" value="1"/>
</dbReference>
<dbReference type="PRINTS" id="PR00032">
    <property type="entry name" value="HTHARAC"/>
</dbReference>
<evidence type="ECO:0000256" key="1">
    <source>
        <dbReference type="ARBA" id="ARBA00023015"/>
    </source>
</evidence>
<dbReference type="Pfam" id="PF12852">
    <property type="entry name" value="Cupin_6"/>
    <property type="match status" value="1"/>
</dbReference>
<accession>A0A081D068</accession>
<proteinExistence type="predicted"/>
<evidence type="ECO:0000256" key="2">
    <source>
        <dbReference type="ARBA" id="ARBA00023125"/>
    </source>
</evidence>
<dbReference type="InterPro" id="IPR020449">
    <property type="entry name" value="Tscrpt_reg_AraC-type_HTH"/>
</dbReference>
<dbReference type="Proteomes" id="UP000028701">
    <property type="component" value="Unassembled WGS sequence"/>
</dbReference>
<dbReference type="InterPro" id="IPR018062">
    <property type="entry name" value="HTH_AraC-typ_CS"/>
</dbReference>
<feature type="domain" description="HTH araC/xylS-type" evidence="4">
    <location>
        <begin position="204"/>
        <end position="302"/>
    </location>
</feature>
<dbReference type="InterPro" id="IPR032783">
    <property type="entry name" value="AraC_lig"/>
</dbReference>
<dbReference type="GO" id="GO:0003700">
    <property type="term" value="F:DNA-binding transcription factor activity"/>
    <property type="evidence" value="ECO:0007669"/>
    <property type="project" value="InterPro"/>
</dbReference>
<dbReference type="Gene3D" id="1.10.10.60">
    <property type="entry name" value="Homeodomain-like"/>
    <property type="match status" value="2"/>
</dbReference>
<reference evidence="5 6" key="1">
    <citation type="submission" date="2014-08" db="EMBL/GenBank/DDBJ databases">
        <title>Whole genome shotgun sequence of Rhizobium rubi NBRC 13261.</title>
        <authorList>
            <person name="Katano-Makiyama Y."/>
            <person name="Hosoyama A."/>
            <person name="Hashimoto M."/>
            <person name="Hosoyama Y."/>
            <person name="Noguchi M."/>
            <person name="Tsuchikane K."/>
            <person name="Uohara A."/>
            <person name="Ohji S."/>
            <person name="Ichikawa N."/>
            <person name="Kimura A."/>
            <person name="Yamazoe A."/>
            <person name="Fujita N."/>
        </authorList>
    </citation>
    <scope>NUCLEOTIDE SEQUENCE [LARGE SCALE GENOMIC DNA]</scope>
    <source>
        <strain evidence="5 6">NBRC 13261</strain>
    </source>
</reference>
<dbReference type="OrthoDB" id="9802263at2"/>
<dbReference type="InterPro" id="IPR009057">
    <property type="entry name" value="Homeodomain-like_sf"/>
</dbReference>
<evidence type="ECO:0000313" key="6">
    <source>
        <dbReference type="Proteomes" id="UP000028701"/>
    </source>
</evidence>
<dbReference type="InterPro" id="IPR050204">
    <property type="entry name" value="AraC_XylS_family_regulators"/>
</dbReference>
<name>A0A081D068_9HYPH</name>
<organism evidence="5 6">
    <name type="scientific">Agrobacterium rubi TR3 = NBRC 13261</name>
    <dbReference type="NCBI Taxonomy" id="1368415"/>
    <lineage>
        <taxon>Bacteria</taxon>
        <taxon>Pseudomonadati</taxon>
        <taxon>Pseudomonadota</taxon>
        <taxon>Alphaproteobacteria</taxon>
        <taxon>Hyphomicrobiales</taxon>
        <taxon>Rhizobiaceae</taxon>
        <taxon>Rhizobium/Agrobacterium group</taxon>
        <taxon>Agrobacterium</taxon>
    </lineage>
</organism>
<comment type="caution">
    <text evidence="5">The sequence shown here is derived from an EMBL/GenBank/DDBJ whole genome shotgun (WGS) entry which is preliminary data.</text>
</comment>
<dbReference type="eggNOG" id="COG2207">
    <property type="taxonomic scope" value="Bacteria"/>
</dbReference>
<keyword evidence="3" id="KW-0804">Transcription</keyword>
<dbReference type="PANTHER" id="PTHR46796">
    <property type="entry name" value="HTH-TYPE TRANSCRIPTIONAL ACTIVATOR RHAS-RELATED"/>
    <property type="match status" value="1"/>
</dbReference>
<dbReference type="PANTHER" id="PTHR46796:SF7">
    <property type="entry name" value="ARAC FAMILY TRANSCRIPTIONAL REGULATOR"/>
    <property type="match status" value="1"/>
</dbReference>
<dbReference type="SUPFAM" id="SSF46689">
    <property type="entry name" value="Homeodomain-like"/>
    <property type="match status" value="2"/>
</dbReference>
<dbReference type="RefSeq" id="WP_045231766.1">
    <property type="nucleotide sequence ID" value="NZ_BBJU01000025.1"/>
</dbReference>
<dbReference type="PROSITE" id="PS01124">
    <property type="entry name" value="HTH_ARAC_FAMILY_2"/>
    <property type="match status" value="1"/>
</dbReference>
<sequence>MSSDPLSDVLSLLKPDTYVVGGYDLGGRWSIAFNVHSGVKYFALVSGTAWIAIEGEANPIALDAGDCVLLPHGRRFVIARDLAFTPLAFEELREADWNGGIASVGGGGEAMLLGGHFAFSDTHIDMLLGAMPPIVRLRDDSDKLGLRWALDRMRQELVEKQPGSALVVQHLAHLLLVQALRLFLSHGLGQGIGWLFALGDPRIAASISAIHAHPGARWTLPKLAERAGMSRSKFALRFKAIAGSSPIDYLTRWRMLLAKERLANGHEPVAAIALSLGYESEAAFSTAFKRVMGASPRKYAAGSNKVTR</sequence>
<dbReference type="Pfam" id="PF12833">
    <property type="entry name" value="HTH_18"/>
    <property type="match status" value="1"/>
</dbReference>
<keyword evidence="2" id="KW-0238">DNA-binding</keyword>
<dbReference type="GO" id="GO:0043565">
    <property type="term" value="F:sequence-specific DNA binding"/>
    <property type="evidence" value="ECO:0007669"/>
    <property type="project" value="InterPro"/>
</dbReference>
<dbReference type="AlphaFoldDB" id="A0A081D068"/>
<evidence type="ECO:0000256" key="3">
    <source>
        <dbReference type="ARBA" id="ARBA00023163"/>
    </source>
</evidence>
<protein>
    <submittedName>
        <fullName evidence="5">Putative AraC family transcriptional regulator</fullName>
    </submittedName>
</protein>
<dbReference type="InterPro" id="IPR018060">
    <property type="entry name" value="HTH_AraC"/>
</dbReference>
<dbReference type="EMBL" id="BBJU01000025">
    <property type="protein sequence ID" value="GAK72314.1"/>
    <property type="molecule type" value="Genomic_DNA"/>
</dbReference>
<evidence type="ECO:0000259" key="4">
    <source>
        <dbReference type="PROSITE" id="PS01124"/>
    </source>
</evidence>
<evidence type="ECO:0000313" key="5">
    <source>
        <dbReference type="EMBL" id="GAK72314.1"/>
    </source>
</evidence>
<dbReference type="SMART" id="SM00342">
    <property type="entry name" value="HTH_ARAC"/>
    <property type="match status" value="1"/>
</dbReference>
<gene>
    <name evidence="5" type="ORF">RRU01S_25_00040</name>
</gene>
<keyword evidence="1" id="KW-0805">Transcription regulation</keyword>